<keyword evidence="1" id="KW-0677">Repeat</keyword>
<dbReference type="SUPFAM" id="SSF52540">
    <property type="entry name" value="P-loop containing nucleoside triphosphate hydrolases"/>
    <property type="match status" value="1"/>
</dbReference>
<dbReference type="InterPro" id="IPR042197">
    <property type="entry name" value="Apaf_helical"/>
</dbReference>
<dbReference type="PRINTS" id="PR00364">
    <property type="entry name" value="DISEASERSIST"/>
</dbReference>
<dbReference type="Gene3D" id="1.10.10.10">
    <property type="entry name" value="Winged helix-like DNA-binding domain superfamily/Winged helix DNA-binding domain"/>
    <property type="match status" value="1"/>
</dbReference>
<dbReference type="InterPro" id="IPR036388">
    <property type="entry name" value="WH-like_DNA-bd_sf"/>
</dbReference>
<dbReference type="Proteomes" id="UP001227230">
    <property type="component" value="Chromosome 13"/>
</dbReference>
<feature type="signal peptide" evidence="3">
    <location>
        <begin position="1"/>
        <end position="23"/>
    </location>
</feature>
<dbReference type="Pfam" id="PF00931">
    <property type="entry name" value="NB-ARC"/>
    <property type="match status" value="1"/>
</dbReference>
<evidence type="ECO:0000256" key="1">
    <source>
        <dbReference type="ARBA" id="ARBA00022737"/>
    </source>
</evidence>
<protein>
    <recommendedName>
        <fullName evidence="4">NB-ARC domain-containing protein</fullName>
    </recommendedName>
</protein>
<evidence type="ECO:0000256" key="2">
    <source>
        <dbReference type="ARBA" id="ARBA00022821"/>
    </source>
</evidence>
<dbReference type="Gene3D" id="1.10.8.430">
    <property type="entry name" value="Helical domain of apoptotic protease-activating factors"/>
    <property type="match status" value="1"/>
</dbReference>
<dbReference type="PANTHER" id="PTHR36766">
    <property type="entry name" value="PLANT BROAD-SPECTRUM MILDEW RESISTANCE PROTEIN RPW8"/>
    <property type="match status" value="1"/>
</dbReference>
<gene>
    <name evidence="5" type="ORF">VitviT2T_020191</name>
</gene>
<keyword evidence="6" id="KW-1185">Reference proteome</keyword>
<evidence type="ECO:0000313" key="5">
    <source>
        <dbReference type="EMBL" id="WKA01944.1"/>
    </source>
</evidence>
<keyword evidence="3" id="KW-0732">Signal</keyword>
<organism evidence="5 6">
    <name type="scientific">Vitis vinifera</name>
    <name type="common">Grape</name>
    <dbReference type="NCBI Taxonomy" id="29760"/>
    <lineage>
        <taxon>Eukaryota</taxon>
        <taxon>Viridiplantae</taxon>
        <taxon>Streptophyta</taxon>
        <taxon>Embryophyta</taxon>
        <taxon>Tracheophyta</taxon>
        <taxon>Spermatophyta</taxon>
        <taxon>Magnoliopsida</taxon>
        <taxon>eudicotyledons</taxon>
        <taxon>Gunneridae</taxon>
        <taxon>Pentapetalae</taxon>
        <taxon>rosids</taxon>
        <taxon>Vitales</taxon>
        <taxon>Vitaceae</taxon>
        <taxon>Viteae</taxon>
        <taxon>Vitis</taxon>
    </lineage>
</organism>
<dbReference type="PANTHER" id="PTHR36766:SF51">
    <property type="entry name" value="DISEASE RESISTANCE RPP13-LIKE PROTEIN 1"/>
    <property type="match status" value="1"/>
</dbReference>
<feature type="chain" id="PRO_5045426920" description="NB-ARC domain-containing protein" evidence="3">
    <location>
        <begin position="24"/>
        <end position="461"/>
    </location>
</feature>
<dbReference type="InterPro" id="IPR027417">
    <property type="entry name" value="P-loop_NTPase"/>
</dbReference>
<accession>A0ABY9D3P1</accession>
<proteinExistence type="predicted"/>
<name>A0ABY9D3P1_VITVI</name>
<evidence type="ECO:0000256" key="3">
    <source>
        <dbReference type="SAM" id="SignalP"/>
    </source>
</evidence>
<feature type="domain" description="NB-ARC" evidence="4">
    <location>
        <begin position="185"/>
        <end position="355"/>
    </location>
</feature>
<evidence type="ECO:0000313" key="6">
    <source>
        <dbReference type="Proteomes" id="UP001227230"/>
    </source>
</evidence>
<evidence type="ECO:0000259" key="4">
    <source>
        <dbReference type="Pfam" id="PF00931"/>
    </source>
</evidence>
<reference evidence="5 6" key="1">
    <citation type="journal article" date="2023" name="Hortic Res">
        <title>The complete reference genome for grapevine (Vitis vinifera L.) genetics and breeding.</title>
        <authorList>
            <person name="Shi X."/>
            <person name="Cao S."/>
            <person name="Wang X."/>
            <person name="Huang S."/>
            <person name="Wang Y."/>
            <person name="Liu Z."/>
            <person name="Liu W."/>
            <person name="Leng X."/>
            <person name="Peng Y."/>
            <person name="Wang N."/>
            <person name="Wang Y."/>
            <person name="Ma Z."/>
            <person name="Xu X."/>
            <person name="Zhang F."/>
            <person name="Xue H."/>
            <person name="Zhong H."/>
            <person name="Wang Y."/>
            <person name="Zhang K."/>
            <person name="Velt A."/>
            <person name="Avia K."/>
            <person name="Holtgrawe D."/>
            <person name="Grimplet J."/>
            <person name="Matus J.T."/>
            <person name="Ware D."/>
            <person name="Wu X."/>
            <person name="Wang H."/>
            <person name="Liu C."/>
            <person name="Fang Y."/>
            <person name="Rustenholz C."/>
            <person name="Cheng Z."/>
            <person name="Xiao H."/>
            <person name="Zhou Y."/>
        </authorList>
    </citation>
    <scope>NUCLEOTIDE SEQUENCE [LARGE SCALE GENOMIC DNA]</scope>
    <source>
        <strain evidence="6">cv. Pinot noir / PN40024</strain>
        <tissue evidence="5">Leaf</tissue>
    </source>
</reference>
<sequence>MEVVGELLLFAAFLVLFDKLASSYSLDFAANTTFILNSANGRLNFLSIHDVLNDPRRSRLRVPLSNSGFLISGTWPMTWMTNWTTSTPKCCDASWHCNLMPQPPPPPQARYGVSSLLAVLVSPQVMFLLRLAWGPRIKDITSGVEDISTRKTQLGLEKVAWTTTSTGKRPPTTCLFNEPQVHGRDDDKKKIVDLLLSDESAVIPIVGMGVVGKTTLDRLVYNGDAVRKHFDPKAWVFVSNEFDAVKIAKTILSAISPQTHDSKDFNLLLVELSQSLAGKRFLLVLDDVWNKNYEVWNDLRAPFRGGDKGSKLLVTTRDQGVASMMELSVNHHHSLKPLSDDDCWLVFVQHAFENRNIEQHLNLKSIGKKIVEKCDGLPLVAKVLGDLLCSELQDDKWEHIFNRKIWSLPDTECGIIPALRLSYHHLPAHFKRCFFYCATFLKDYEFKEKEPVLLRMTEGLI</sequence>
<keyword evidence="2" id="KW-0611">Plant defense</keyword>
<dbReference type="EMBL" id="CP126660">
    <property type="protein sequence ID" value="WKA01944.1"/>
    <property type="molecule type" value="Genomic_DNA"/>
</dbReference>
<dbReference type="InterPro" id="IPR002182">
    <property type="entry name" value="NB-ARC"/>
</dbReference>
<dbReference type="Gene3D" id="3.40.50.300">
    <property type="entry name" value="P-loop containing nucleotide triphosphate hydrolases"/>
    <property type="match status" value="1"/>
</dbReference>